<dbReference type="AlphaFoldDB" id="A0A849SUT3"/>
<gene>
    <name evidence="1" type="ORF">HOP12_13360</name>
</gene>
<dbReference type="Proteomes" id="UP000580839">
    <property type="component" value="Unassembled WGS sequence"/>
</dbReference>
<proteinExistence type="predicted"/>
<comment type="caution">
    <text evidence="1">The sequence shown here is derived from an EMBL/GenBank/DDBJ whole genome shotgun (WGS) entry which is preliminary data.</text>
</comment>
<reference evidence="1 2" key="1">
    <citation type="submission" date="2020-04" db="EMBL/GenBank/DDBJ databases">
        <title>Metagenomic profiling of ammonia- and methane-oxidizing microorganisms in a Dutch drinking water treatment plant.</title>
        <authorList>
            <person name="Poghosyan L."/>
            <person name="Leucker S."/>
        </authorList>
    </citation>
    <scope>NUCLEOTIDE SEQUENCE [LARGE SCALE GENOMIC DNA]</scope>
    <source>
        <strain evidence="1">S-RSF-IL-03</strain>
    </source>
</reference>
<dbReference type="EMBL" id="JABFRW010000175">
    <property type="protein sequence ID" value="NOT35130.1"/>
    <property type="molecule type" value="Genomic_DNA"/>
</dbReference>
<protein>
    <submittedName>
        <fullName evidence="1">Uncharacterized protein</fullName>
    </submittedName>
</protein>
<accession>A0A849SUT3</accession>
<organism evidence="1 2">
    <name type="scientific">Eiseniibacteriota bacterium</name>
    <dbReference type="NCBI Taxonomy" id="2212470"/>
    <lineage>
        <taxon>Bacteria</taxon>
        <taxon>Candidatus Eiseniibacteriota</taxon>
    </lineage>
</organism>
<evidence type="ECO:0000313" key="2">
    <source>
        <dbReference type="Proteomes" id="UP000580839"/>
    </source>
</evidence>
<sequence>MALETARRARAAGDARPVFVVPLVWALIFKRRATAGLERESSHLERALRLASAGSIEQRFARLQRGVLRQRHERFGESAPTDAELASGTQFFAAQAQLRDRLLERLETRHGAGGDTEFRRRLHALRRSIRERADATVDQRREDLAMLREIDRLSAFTAERYGAATLTQEQIAESLKRLRVWLLTRTARDRFHAVVPVACAPRIAHLRVPEPLAIEPHDLIADPEVTTTRLVSELRTRMQSALDALHRELEPRVAAHRRPNPFAMPRGRTA</sequence>
<evidence type="ECO:0000313" key="1">
    <source>
        <dbReference type="EMBL" id="NOT35130.1"/>
    </source>
</evidence>
<name>A0A849SUT3_UNCEI</name>